<dbReference type="Gene3D" id="3.40.50.300">
    <property type="entry name" value="P-loop containing nucleotide triphosphate hydrolases"/>
    <property type="match status" value="1"/>
</dbReference>
<dbReference type="InterPro" id="IPR027417">
    <property type="entry name" value="P-loop_NTPase"/>
</dbReference>
<dbReference type="InterPro" id="IPR013783">
    <property type="entry name" value="Ig-like_fold"/>
</dbReference>
<dbReference type="SMART" id="SM00060">
    <property type="entry name" value="FN3"/>
    <property type="match status" value="1"/>
</dbReference>
<dbReference type="PROSITE" id="PS00675">
    <property type="entry name" value="SIGMA54_INTERACT_1"/>
    <property type="match status" value="1"/>
</dbReference>
<comment type="similarity">
    <text evidence="1">Belongs to the TRAFAC class TrmE-Era-EngA-EngB-Septin-like GTPase superfamily. Septin GTPase family.</text>
</comment>
<keyword evidence="5" id="KW-1185">Reference proteome</keyword>
<dbReference type="PANTHER" id="PTHR32046">
    <property type="entry name" value="G DOMAIN-CONTAINING PROTEIN"/>
    <property type="match status" value="1"/>
</dbReference>
<evidence type="ECO:0000313" key="5">
    <source>
        <dbReference type="Proteomes" id="UP001164746"/>
    </source>
</evidence>
<evidence type="ECO:0000313" key="4">
    <source>
        <dbReference type="EMBL" id="WAQ94896.1"/>
    </source>
</evidence>
<dbReference type="InterPro" id="IPR025662">
    <property type="entry name" value="Sigma_54_int_dom_ATP-bd_1"/>
</dbReference>
<dbReference type="EMBL" id="CP111012">
    <property type="protein sequence ID" value="WAQ94896.1"/>
    <property type="molecule type" value="Genomic_DNA"/>
</dbReference>
<sequence>MTDVQPDERDASTKEETMEIDSEQTLGQEVKYSETMSKTNDGKAESSKDKTYSETIDVSGSLASSSIEASVIDEDECKLGEICADDYVKIVRFCELCAAQDIVQNAEKYCPVCDDELMCDSCSKIHNRKKATKSHVLLPISKLDEEEARMMCQPCTVRDDKNQAMFVCPECNDIPFCSDCANVHHVASESHALLTIEDFKAAVEDKCSLRGGYTNEASPSKKLKRCQQERDRPGKPRASDIGSDTVTLSWEKPADFRQSDYFQIGYKDLNGGRKWRFYQGEFTESTVRLTNLKSDTKFVFRVRVYDDIEGPYSEESDEIVIASSLASRLVNYAVRVDDGDSAPALYALPMTEVAKARNQNARTRKFEIGTRPKHILNEKTIMMIGETGTGKSTLVDGMANYILSVNWDDPFRFTIINLEEEEKQRTKNQALSQTEWVTCYTIHPEKGSRLSYSINIIDTPGFGDTRGIERDQEIVNQIREMFSKKGPKGVLSIDAICFLIKAPDARLTPVQSYIFQSIMSIFGKDIENNICSLITFADGVDPPVLAALLESGLPFGTRFTFNNSGLFAKNVDVDDTSLAPMFWDMGMKGFRNFFQTLDTMSTKSLQMTSDVLYERNRLEVTIKNLEPKLDAGLSKVNQLKAEIKLFADHKADIADNKDFEYTVSSTRQVKKDLPRGQHVTNCTHCHFTCHDNCAYANDDDKINCSAMSGGYCTNCPDKCFWKQHANTPYIFTYITVEENKTYGEMKAKYEDASGKLLTQEQLLEEMGQELEDMIDVIEDMMIVVRDCNARLAEIALRPNPLTMVDHIDLMIENEKMHKKQRWLNRVRTLQSFRKRALIQNDVETFHREAHTIGVCGKRNNRDQKSVFQRIRDVFHW</sequence>
<dbReference type="InterPro" id="IPR030379">
    <property type="entry name" value="G_SEPTIN_dom"/>
</dbReference>
<reference evidence="4" key="1">
    <citation type="submission" date="2022-11" db="EMBL/GenBank/DDBJ databases">
        <title>Centuries of genome instability and evolution in soft-shell clam transmissible cancer (bioRxiv).</title>
        <authorList>
            <person name="Hart S.F.M."/>
            <person name="Yonemitsu M.A."/>
            <person name="Giersch R.M."/>
            <person name="Beal B.F."/>
            <person name="Arriagada G."/>
            <person name="Davis B.W."/>
            <person name="Ostrander E.A."/>
            <person name="Goff S.P."/>
            <person name="Metzger M.J."/>
        </authorList>
    </citation>
    <scope>NUCLEOTIDE SEQUENCE</scope>
    <source>
        <strain evidence="4">MELC-2E11</strain>
        <tissue evidence="4">Siphon/mantle</tissue>
    </source>
</reference>
<evidence type="ECO:0000259" key="3">
    <source>
        <dbReference type="PROSITE" id="PS50853"/>
    </source>
</evidence>
<keyword evidence="1" id="KW-0342">GTP-binding</keyword>
<feature type="region of interest" description="Disordered" evidence="2">
    <location>
        <begin position="215"/>
        <end position="243"/>
    </location>
</feature>
<feature type="compositionally biased region" description="Basic and acidic residues" evidence="2">
    <location>
        <begin position="226"/>
        <end position="238"/>
    </location>
</feature>
<dbReference type="SUPFAM" id="SSF52540">
    <property type="entry name" value="P-loop containing nucleoside triphosphate hydrolases"/>
    <property type="match status" value="1"/>
</dbReference>
<dbReference type="Gene3D" id="2.60.40.10">
    <property type="entry name" value="Immunoglobulins"/>
    <property type="match status" value="1"/>
</dbReference>
<gene>
    <name evidence="4" type="ORF">MAR_007367</name>
</gene>
<feature type="compositionally biased region" description="Basic and acidic residues" evidence="2">
    <location>
        <begin position="1"/>
        <end position="17"/>
    </location>
</feature>
<feature type="domain" description="Fibronectin type-III" evidence="3">
    <location>
        <begin position="232"/>
        <end position="324"/>
    </location>
</feature>
<dbReference type="Proteomes" id="UP001164746">
    <property type="component" value="Chromosome 1"/>
</dbReference>
<evidence type="ECO:0000256" key="2">
    <source>
        <dbReference type="SAM" id="MobiDB-lite"/>
    </source>
</evidence>
<feature type="compositionally biased region" description="Basic and acidic residues" evidence="2">
    <location>
        <begin position="40"/>
        <end position="51"/>
    </location>
</feature>
<dbReference type="InterPro" id="IPR003961">
    <property type="entry name" value="FN3_dom"/>
</dbReference>
<dbReference type="SUPFAM" id="SSF49265">
    <property type="entry name" value="Fibronectin type III"/>
    <property type="match status" value="1"/>
</dbReference>
<dbReference type="CDD" id="cd00063">
    <property type="entry name" value="FN3"/>
    <property type="match status" value="1"/>
</dbReference>
<protein>
    <recommendedName>
        <fullName evidence="3">Fibronectin type-III domain-containing protein</fullName>
    </recommendedName>
</protein>
<proteinExistence type="inferred from homology"/>
<dbReference type="InterPro" id="IPR036116">
    <property type="entry name" value="FN3_sf"/>
</dbReference>
<dbReference type="Pfam" id="PF22586">
    <property type="entry name" value="ANCHR-like_BBOX"/>
    <property type="match status" value="1"/>
</dbReference>
<feature type="region of interest" description="Disordered" evidence="2">
    <location>
        <begin position="1"/>
        <end position="51"/>
    </location>
</feature>
<dbReference type="CDD" id="cd19757">
    <property type="entry name" value="Bbox1"/>
    <property type="match status" value="2"/>
</dbReference>
<accession>A0ABY7DE46</accession>
<dbReference type="Pfam" id="PF00041">
    <property type="entry name" value="fn3"/>
    <property type="match status" value="1"/>
</dbReference>
<name>A0ABY7DE46_MYAAR</name>
<dbReference type="Pfam" id="PF00735">
    <property type="entry name" value="Septin"/>
    <property type="match status" value="1"/>
</dbReference>
<dbReference type="PANTHER" id="PTHR32046:SF14">
    <property type="match status" value="1"/>
</dbReference>
<keyword evidence="1" id="KW-0547">Nucleotide-binding</keyword>
<organism evidence="4 5">
    <name type="scientific">Mya arenaria</name>
    <name type="common">Soft-shell clam</name>
    <dbReference type="NCBI Taxonomy" id="6604"/>
    <lineage>
        <taxon>Eukaryota</taxon>
        <taxon>Metazoa</taxon>
        <taxon>Spiralia</taxon>
        <taxon>Lophotrochozoa</taxon>
        <taxon>Mollusca</taxon>
        <taxon>Bivalvia</taxon>
        <taxon>Autobranchia</taxon>
        <taxon>Heteroconchia</taxon>
        <taxon>Euheterodonta</taxon>
        <taxon>Imparidentia</taxon>
        <taxon>Neoheterodontei</taxon>
        <taxon>Myida</taxon>
        <taxon>Myoidea</taxon>
        <taxon>Myidae</taxon>
        <taxon>Mya</taxon>
    </lineage>
</organism>
<evidence type="ECO:0000256" key="1">
    <source>
        <dbReference type="RuleBase" id="RU004560"/>
    </source>
</evidence>
<dbReference type="PROSITE" id="PS50853">
    <property type="entry name" value="FN3"/>
    <property type="match status" value="1"/>
</dbReference>